<dbReference type="PANTHER" id="PTHR46502">
    <property type="entry name" value="C2 DOMAIN-CONTAINING"/>
    <property type="match status" value="1"/>
</dbReference>
<dbReference type="GO" id="GO:0046872">
    <property type="term" value="F:metal ion binding"/>
    <property type="evidence" value="ECO:0007669"/>
    <property type="project" value="UniProtKB-KW"/>
</dbReference>
<dbReference type="InterPro" id="IPR000008">
    <property type="entry name" value="C2_dom"/>
</dbReference>
<dbReference type="CDD" id="cd04049">
    <property type="entry name" value="C2_putative_Elicitor-responsive_gene"/>
    <property type="match status" value="1"/>
</dbReference>
<dbReference type="SUPFAM" id="SSF49562">
    <property type="entry name" value="C2 domain (Calcium/lipid-binding domain, CaLB)"/>
    <property type="match status" value="1"/>
</dbReference>
<proteinExistence type="evidence at transcript level"/>
<name>A9P089_PICSI</name>
<dbReference type="Gene3D" id="2.60.40.150">
    <property type="entry name" value="C2 domain"/>
    <property type="match status" value="1"/>
</dbReference>
<keyword evidence="1" id="KW-0479">Metal-binding</keyword>
<evidence type="ECO:0000256" key="2">
    <source>
        <dbReference type="ARBA" id="ARBA00022837"/>
    </source>
</evidence>
<evidence type="ECO:0000313" key="4">
    <source>
        <dbReference type="EMBL" id="ABK26300.1"/>
    </source>
</evidence>
<feature type="domain" description="C2" evidence="3">
    <location>
        <begin position="1"/>
        <end position="104"/>
    </location>
</feature>
<sequence>MPKGTLEVLLLNAKGLQTTDFLCKMDPYCIIKCRTQQQKSTVASDQGRNPEWNEKFLFNISEGVSDLVIRIMDKDTFTADDFIGEANIPLDGVFEAGNLPPLTYNVVMGDYTYCGQIKVGLTFIPKTEKKHGGPGNEEEQ</sequence>
<organism evidence="4">
    <name type="scientific">Picea sitchensis</name>
    <name type="common">Sitka spruce</name>
    <name type="synonym">Pinus sitchensis</name>
    <dbReference type="NCBI Taxonomy" id="3332"/>
    <lineage>
        <taxon>Eukaryota</taxon>
        <taxon>Viridiplantae</taxon>
        <taxon>Streptophyta</taxon>
        <taxon>Embryophyta</taxon>
        <taxon>Tracheophyta</taxon>
        <taxon>Spermatophyta</taxon>
        <taxon>Pinopsida</taxon>
        <taxon>Pinidae</taxon>
        <taxon>Conifers I</taxon>
        <taxon>Pinales</taxon>
        <taxon>Pinaceae</taxon>
        <taxon>Picea</taxon>
    </lineage>
</organism>
<dbReference type="PROSITE" id="PS50004">
    <property type="entry name" value="C2"/>
    <property type="match status" value="1"/>
</dbReference>
<keyword evidence="2" id="KW-0106">Calcium</keyword>
<protein>
    <recommendedName>
        <fullName evidence="3">C2 domain-containing protein</fullName>
    </recommendedName>
</protein>
<evidence type="ECO:0000256" key="1">
    <source>
        <dbReference type="ARBA" id="ARBA00022723"/>
    </source>
</evidence>
<dbReference type="EMBL" id="EF087044">
    <property type="protein sequence ID" value="ABK26300.1"/>
    <property type="molecule type" value="mRNA"/>
</dbReference>
<dbReference type="PANTHER" id="PTHR46502:SF2">
    <property type="entry name" value="16 KDA PHLOEM PROTEIN 2"/>
    <property type="match status" value="1"/>
</dbReference>
<dbReference type="OMA" id="HEVPATF"/>
<reference evidence="4" key="1">
    <citation type="journal article" date="2008" name="BMC Genomics">
        <title>A conifer genomics resource of 200,000 spruce (Picea spp.) ESTs and 6,464 high-quality, sequence-finished full-length cDNAs for Sitka spruce (Picea sitchensis).</title>
        <authorList>
            <person name="Ralph S.G."/>
            <person name="Chun H.J."/>
            <person name="Kolosova N."/>
            <person name="Cooper D."/>
            <person name="Oddy C."/>
            <person name="Ritland C.E."/>
            <person name="Kirkpatrick R."/>
            <person name="Moore R."/>
            <person name="Barber S."/>
            <person name="Holt R.A."/>
            <person name="Jones S.J."/>
            <person name="Marra M.A."/>
            <person name="Douglas C.J."/>
            <person name="Ritland K."/>
            <person name="Bohlmann J."/>
        </authorList>
    </citation>
    <scope>NUCLEOTIDE SEQUENCE</scope>
    <source>
        <tissue evidence="4">Green portion of the leader tissue</tissue>
    </source>
</reference>
<dbReference type="InterPro" id="IPR035892">
    <property type="entry name" value="C2_domain_sf"/>
</dbReference>
<evidence type="ECO:0000259" key="3">
    <source>
        <dbReference type="PROSITE" id="PS50004"/>
    </source>
</evidence>
<dbReference type="Pfam" id="PF00168">
    <property type="entry name" value="C2"/>
    <property type="match status" value="1"/>
</dbReference>
<dbReference type="SMART" id="SM00239">
    <property type="entry name" value="C2"/>
    <property type="match status" value="1"/>
</dbReference>
<dbReference type="AlphaFoldDB" id="A9P089"/>
<accession>A9P089</accession>